<evidence type="ECO:0000313" key="8">
    <source>
        <dbReference type="EMBL" id="SIT31148.1"/>
    </source>
</evidence>
<keyword evidence="5" id="KW-0998">Cell outer membrane</keyword>
<name>A0A1N7R7M3_9BACT</name>
<dbReference type="InterPro" id="IPR011990">
    <property type="entry name" value="TPR-like_helical_dom_sf"/>
</dbReference>
<dbReference type="InterPro" id="IPR012944">
    <property type="entry name" value="SusD_RagB_dom"/>
</dbReference>
<keyword evidence="3 6" id="KW-0732">Signal</keyword>
<dbReference type="SUPFAM" id="SSF48452">
    <property type="entry name" value="TPR-like"/>
    <property type="match status" value="1"/>
</dbReference>
<gene>
    <name evidence="8" type="ORF">SAMN05421788_11090</name>
</gene>
<keyword evidence="9" id="KW-1185">Reference proteome</keyword>
<evidence type="ECO:0000256" key="4">
    <source>
        <dbReference type="ARBA" id="ARBA00023136"/>
    </source>
</evidence>
<evidence type="ECO:0000256" key="3">
    <source>
        <dbReference type="ARBA" id="ARBA00022729"/>
    </source>
</evidence>
<evidence type="ECO:0000259" key="7">
    <source>
        <dbReference type="Pfam" id="PF07980"/>
    </source>
</evidence>
<reference evidence="9" key="1">
    <citation type="submission" date="2017-01" db="EMBL/GenBank/DDBJ databases">
        <authorList>
            <person name="Varghese N."/>
            <person name="Submissions S."/>
        </authorList>
    </citation>
    <scope>NUCLEOTIDE SEQUENCE [LARGE SCALE GENOMIC DNA]</scope>
    <source>
        <strain evidence="9">DSM 21054</strain>
    </source>
</reference>
<proteinExistence type="inferred from homology"/>
<dbReference type="Gene3D" id="1.25.40.390">
    <property type="match status" value="1"/>
</dbReference>
<evidence type="ECO:0000256" key="1">
    <source>
        <dbReference type="ARBA" id="ARBA00004442"/>
    </source>
</evidence>
<evidence type="ECO:0000256" key="6">
    <source>
        <dbReference type="SAM" id="SignalP"/>
    </source>
</evidence>
<dbReference type="PROSITE" id="PS51257">
    <property type="entry name" value="PROKAR_LIPOPROTEIN"/>
    <property type="match status" value="1"/>
</dbReference>
<sequence>MRIHIKQSLILFCAVLMLASCTKNLEQTPVSTADKNAVFSSEDGLKLYTYSFYNILPDINTPFRTDCNLSDYGAINAVPTYIGQNTFNSRLSTGWTWTDLRNINYFIVNCNNPGVQQTIRENYIGLARFFRAYFYFEKVKRFGDVPWYNTPLNADDTAALYKGRDSRTLIMDSVVADLDYAADHITLTDDATRSLITKWVVLGFKSRVCLFEGTFRKYQTSYNLQSTADAFLQKAADAAQLVMASGKFSLNTSGGNLAYRNLFISSGPVTSEIMLADVTSTSLAKYNDANWYFTSATYGVRFNFTRTFINTYLKLDGTPFTGDEAYKTTPFVEEVKNRDLRLQQTIRTGNYKRISSGKEIAGPPVFSYTYTGYQPIKWCLDDMYYDGGSLNTNSVSLMRYAEMLLNYAEAKAELGTLTSDDWKATIGALRSRAGITGGLTSLPNTVDTYLQSNYFKDISDPVILEVRRERGIELTLEGFRFADLTRWKHGELLLQPWNGMYVPSLDTPMDLNGDGVMDAYFYTTSTVPDQYKSIAVNVAADPQRLTNGTSGEILWLNNIAREWFDYKYLNPIPYSDLQLNPRLGQNTGWVD</sequence>
<dbReference type="RefSeq" id="WP_197705850.1">
    <property type="nucleotide sequence ID" value="NZ_AP017422.1"/>
</dbReference>
<comment type="similarity">
    <text evidence="2">Belongs to the SusD family.</text>
</comment>
<dbReference type="STRING" id="477680.SAMN05421788_11090"/>
<dbReference type="Proteomes" id="UP000186917">
    <property type="component" value="Unassembled WGS sequence"/>
</dbReference>
<dbReference type="GO" id="GO:0009279">
    <property type="term" value="C:cell outer membrane"/>
    <property type="evidence" value="ECO:0007669"/>
    <property type="project" value="UniProtKB-SubCell"/>
</dbReference>
<dbReference type="AlphaFoldDB" id="A0A1N7R7M3"/>
<protein>
    <submittedName>
        <fullName evidence="8">Starch-binding associating with outer membrane</fullName>
    </submittedName>
</protein>
<evidence type="ECO:0000256" key="2">
    <source>
        <dbReference type="ARBA" id="ARBA00006275"/>
    </source>
</evidence>
<comment type="subcellular location">
    <subcellularLocation>
        <location evidence="1">Cell outer membrane</location>
    </subcellularLocation>
</comment>
<dbReference type="Pfam" id="PF07980">
    <property type="entry name" value="SusD_RagB"/>
    <property type="match status" value="1"/>
</dbReference>
<feature type="signal peptide" evidence="6">
    <location>
        <begin position="1"/>
        <end position="19"/>
    </location>
</feature>
<accession>A0A1N7R7M3</accession>
<organism evidence="8 9">
    <name type="scientific">Filimonas lacunae</name>
    <dbReference type="NCBI Taxonomy" id="477680"/>
    <lineage>
        <taxon>Bacteria</taxon>
        <taxon>Pseudomonadati</taxon>
        <taxon>Bacteroidota</taxon>
        <taxon>Chitinophagia</taxon>
        <taxon>Chitinophagales</taxon>
        <taxon>Chitinophagaceae</taxon>
        <taxon>Filimonas</taxon>
    </lineage>
</organism>
<feature type="domain" description="RagB/SusD" evidence="7">
    <location>
        <begin position="301"/>
        <end position="589"/>
    </location>
</feature>
<dbReference type="EMBL" id="FTOR01000010">
    <property type="protein sequence ID" value="SIT31148.1"/>
    <property type="molecule type" value="Genomic_DNA"/>
</dbReference>
<evidence type="ECO:0000256" key="5">
    <source>
        <dbReference type="ARBA" id="ARBA00023237"/>
    </source>
</evidence>
<keyword evidence="4" id="KW-0472">Membrane</keyword>
<feature type="chain" id="PRO_5012003730" evidence="6">
    <location>
        <begin position="20"/>
        <end position="591"/>
    </location>
</feature>
<evidence type="ECO:0000313" key="9">
    <source>
        <dbReference type="Proteomes" id="UP000186917"/>
    </source>
</evidence>